<protein>
    <recommendedName>
        <fullName evidence="7">Derlin</fullName>
    </recommendedName>
</protein>
<dbReference type="Proteomes" id="UP000694255">
    <property type="component" value="Unassembled WGS sequence"/>
</dbReference>
<comment type="function">
    <text evidence="7">May be involved in the degradation of misfolded endoplasmic reticulum (ER) luminal proteins.</text>
</comment>
<feature type="transmembrane region" description="Helical" evidence="7">
    <location>
        <begin position="124"/>
        <end position="142"/>
    </location>
</feature>
<feature type="transmembrane region" description="Helical" evidence="7">
    <location>
        <begin position="188"/>
        <end position="221"/>
    </location>
</feature>
<proteinExistence type="inferred from homology"/>
<organism evidence="9 10">
    <name type="scientific">[Candida] subhashii</name>
    <dbReference type="NCBI Taxonomy" id="561895"/>
    <lineage>
        <taxon>Eukaryota</taxon>
        <taxon>Fungi</taxon>
        <taxon>Dikarya</taxon>
        <taxon>Ascomycota</taxon>
        <taxon>Saccharomycotina</taxon>
        <taxon>Pichiomycetes</taxon>
        <taxon>Debaryomycetaceae</taxon>
        <taxon>Spathaspora</taxon>
    </lineage>
</organism>
<feature type="transmembrane region" description="Helical" evidence="7">
    <location>
        <begin position="78"/>
        <end position="104"/>
    </location>
</feature>
<evidence type="ECO:0000256" key="4">
    <source>
        <dbReference type="ARBA" id="ARBA00022824"/>
    </source>
</evidence>
<dbReference type="Pfam" id="PF04511">
    <property type="entry name" value="DER1"/>
    <property type="match status" value="1"/>
</dbReference>
<evidence type="ECO:0000313" key="9">
    <source>
        <dbReference type="EMBL" id="KAG7663874.1"/>
    </source>
</evidence>
<evidence type="ECO:0000256" key="6">
    <source>
        <dbReference type="ARBA" id="ARBA00023136"/>
    </source>
</evidence>
<evidence type="ECO:0000256" key="1">
    <source>
        <dbReference type="ARBA" id="ARBA00004477"/>
    </source>
</evidence>
<dbReference type="PANTHER" id="PTHR11009">
    <property type="entry name" value="DER1-LIKE PROTEIN, DERLIN"/>
    <property type="match status" value="1"/>
</dbReference>
<comment type="similarity">
    <text evidence="2 7">Belongs to the derlin family.</text>
</comment>
<feature type="region of interest" description="Disordered" evidence="8">
    <location>
        <begin position="312"/>
        <end position="352"/>
    </location>
</feature>
<dbReference type="OrthoDB" id="19102at2759"/>
<comment type="subcellular location">
    <subcellularLocation>
        <location evidence="1 7">Endoplasmic reticulum membrane</location>
        <topology evidence="1 7">Multi-pass membrane protein</topology>
    </subcellularLocation>
</comment>
<keyword evidence="4 7" id="KW-0256">Endoplasmic reticulum</keyword>
<evidence type="ECO:0000256" key="5">
    <source>
        <dbReference type="ARBA" id="ARBA00022989"/>
    </source>
</evidence>
<dbReference type="GeneID" id="73469424"/>
<dbReference type="GO" id="GO:0005789">
    <property type="term" value="C:endoplasmic reticulum membrane"/>
    <property type="evidence" value="ECO:0007669"/>
    <property type="project" value="UniProtKB-SubCell"/>
</dbReference>
<feature type="transmembrane region" description="Helical" evidence="7">
    <location>
        <begin position="16"/>
        <end position="34"/>
    </location>
</feature>
<sequence length="352" mass="39022">MSSNPILASIKRIPPVTRFFTIGSVLACIGISTFNGFDKLFINYPILSYLILVTKYSFQNDKTYLAKSMTLFTGLIQFYKFFSSFIIPSGILSKDISTLLNIYFFYTFSNHLEIGKFGGIFPDYVWFILLNGIMIQIVRLGLECLSPTIASMITYPHEMLLACLTYIWSRQNKNATINLMGLIPIKAYYLPLGNIIVNGIVGGPIAVTGSLIGIMSGYLYLCLQSQTTPIYNLFPGAYGTPMNRTASGRRVGATSIDRPGTRTPIEAEFIGDSIYDSGYLRAPTWLYNFLNYPRVRPNNGTVPLVNRTGNMSRMQQQQATADSVSSGNSWFSGNKADGESPVFRGKGQRLGG</sequence>
<dbReference type="RefSeq" id="XP_049264106.1">
    <property type="nucleotide sequence ID" value="XM_049406393.1"/>
</dbReference>
<keyword evidence="6 7" id="KW-0472">Membrane</keyword>
<dbReference type="AlphaFoldDB" id="A0A8J5V0H3"/>
<feature type="compositionally biased region" description="Polar residues" evidence="8">
    <location>
        <begin position="312"/>
        <end position="332"/>
    </location>
</feature>
<evidence type="ECO:0000256" key="2">
    <source>
        <dbReference type="ARBA" id="ARBA00008917"/>
    </source>
</evidence>
<evidence type="ECO:0000256" key="8">
    <source>
        <dbReference type="SAM" id="MobiDB-lite"/>
    </source>
</evidence>
<comment type="caution">
    <text evidence="9">The sequence shown here is derived from an EMBL/GenBank/DDBJ whole genome shotgun (WGS) entry which is preliminary data.</text>
</comment>
<evidence type="ECO:0000313" key="10">
    <source>
        <dbReference type="Proteomes" id="UP000694255"/>
    </source>
</evidence>
<keyword evidence="3 7" id="KW-0812">Transmembrane</keyword>
<dbReference type="GO" id="GO:0006950">
    <property type="term" value="P:response to stress"/>
    <property type="evidence" value="ECO:0007669"/>
    <property type="project" value="UniProtKB-ARBA"/>
</dbReference>
<keyword evidence="10" id="KW-1185">Reference proteome</keyword>
<reference evidence="9 10" key="1">
    <citation type="journal article" date="2021" name="DNA Res.">
        <title>Genome analysis of Candida subhashii reveals its hybrid nature and dual mitochondrial genome conformations.</title>
        <authorList>
            <person name="Mixao V."/>
            <person name="Hegedusova E."/>
            <person name="Saus E."/>
            <person name="Pryszcz L.P."/>
            <person name="Cillingova A."/>
            <person name="Nosek J."/>
            <person name="Gabaldon T."/>
        </authorList>
    </citation>
    <scope>NUCLEOTIDE SEQUENCE [LARGE SCALE GENOMIC DNA]</scope>
    <source>
        <strain evidence="9 10">CBS 10753</strain>
    </source>
</reference>
<dbReference type="EMBL" id="JAGSYN010000115">
    <property type="protein sequence ID" value="KAG7663874.1"/>
    <property type="molecule type" value="Genomic_DNA"/>
</dbReference>
<keyword evidence="5 7" id="KW-1133">Transmembrane helix</keyword>
<dbReference type="InterPro" id="IPR007599">
    <property type="entry name" value="DER1"/>
</dbReference>
<evidence type="ECO:0000256" key="7">
    <source>
        <dbReference type="RuleBase" id="RU363059"/>
    </source>
</evidence>
<accession>A0A8J5V0H3</accession>
<name>A0A8J5V0H3_9ASCO</name>
<gene>
    <name evidence="9" type="ORF">J8A68_002623</name>
</gene>
<evidence type="ECO:0000256" key="3">
    <source>
        <dbReference type="ARBA" id="ARBA00022692"/>
    </source>
</evidence>